<gene>
    <name evidence="2" type="ORF">WICPIJ_008809</name>
</gene>
<accession>A0A9P8PWI1</accession>
<dbReference type="AlphaFoldDB" id="A0A9P8PWI1"/>
<feature type="compositionally biased region" description="Polar residues" evidence="1">
    <location>
        <begin position="139"/>
        <end position="159"/>
    </location>
</feature>
<comment type="caution">
    <text evidence="2">The sequence shown here is derived from an EMBL/GenBank/DDBJ whole genome shotgun (WGS) entry which is preliminary data.</text>
</comment>
<feature type="compositionally biased region" description="Basic and acidic residues" evidence="1">
    <location>
        <begin position="81"/>
        <end position="105"/>
    </location>
</feature>
<feature type="region of interest" description="Disordered" evidence="1">
    <location>
        <begin position="669"/>
        <end position="688"/>
    </location>
</feature>
<dbReference type="Proteomes" id="UP000774326">
    <property type="component" value="Unassembled WGS sequence"/>
</dbReference>
<feature type="compositionally biased region" description="Low complexity" evidence="1">
    <location>
        <begin position="563"/>
        <end position="573"/>
    </location>
</feature>
<feature type="region of interest" description="Disordered" evidence="1">
    <location>
        <begin position="552"/>
        <end position="573"/>
    </location>
</feature>
<evidence type="ECO:0000313" key="3">
    <source>
        <dbReference type="Proteomes" id="UP000774326"/>
    </source>
</evidence>
<protein>
    <submittedName>
        <fullName evidence="2">Uncharacterized protein</fullName>
    </submittedName>
</protein>
<evidence type="ECO:0000256" key="1">
    <source>
        <dbReference type="SAM" id="MobiDB-lite"/>
    </source>
</evidence>
<reference evidence="2" key="2">
    <citation type="submission" date="2021-01" db="EMBL/GenBank/DDBJ databases">
        <authorList>
            <person name="Schikora-Tamarit M.A."/>
        </authorList>
    </citation>
    <scope>NUCLEOTIDE SEQUENCE</scope>
    <source>
        <strain evidence="2">CBS2887</strain>
    </source>
</reference>
<reference evidence="2" key="1">
    <citation type="journal article" date="2021" name="Open Biol.">
        <title>Shared evolutionary footprints suggest mitochondrial oxidative damage underlies multiple complex I losses in fungi.</title>
        <authorList>
            <person name="Schikora-Tamarit M.A."/>
            <person name="Marcet-Houben M."/>
            <person name="Nosek J."/>
            <person name="Gabaldon T."/>
        </authorList>
    </citation>
    <scope>NUCLEOTIDE SEQUENCE</scope>
    <source>
        <strain evidence="2">CBS2887</strain>
    </source>
</reference>
<dbReference type="EMBL" id="JAEUBG010005058">
    <property type="protein sequence ID" value="KAH3678882.1"/>
    <property type="molecule type" value="Genomic_DNA"/>
</dbReference>
<organism evidence="2 3">
    <name type="scientific">Wickerhamomyces pijperi</name>
    <name type="common">Yeast</name>
    <name type="synonym">Pichia pijperi</name>
    <dbReference type="NCBI Taxonomy" id="599730"/>
    <lineage>
        <taxon>Eukaryota</taxon>
        <taxon>Fungi</taxon>
        <taxon>Dikarya</taxon>
        <taxon>Ascomycota</taxon>
        <taxon>Saccharomycotina</taxon>
        <taxon>Saccharomycetes</taxon>
        <taxon>Phaffomycetales</taxon>
        <taxon>Wickerhamomycetaceae</taxon>
        <taxon>Wickerhamomyces</taxon>
    </lineage>
</organism>
<feature type="region of interest" description="Disordered" evidence="1">
    <location>
        <begin position="81"/>
        <end position="159"/>
    </location>
</feature>
<evidence type="ECO:0000313" key="2">
    <source>
        <dbReference type="EMBL" id="KAH3678882.1"/>
    </source>
</evidence>
<feature type="compositionally biased region" description="Basic and acidic residues" evidence="1">
    <location>
        <begin position="629"/>
        <end position="644"/>
    </location>
</feature>
<feature type="compositionally biased region" description="Acidic residues" evidence="1">
    <location>
        <begin position="617"/>
        <end position="628"/>
    </location>
</feature>
<keyword evidence="3" id="KW-1185">Reference proteome</keyword>
<sequence>MSSNSFTANVKPAKKVRRRVNFHKENLHSVRDISNLVSFTYKITVKCPVTKDDADAGADDSMETHFNASCPVERLTKINEDREARKNRKAEKNRIAREARKVREETQEETQGEATNEEPTKEAEDSDNERVISAGVVAESTQSNGSVSKQEQLQQHNFKQRSDITSDQLLKAFTESLLQIPSQVVFDKILRTARVKVLPFHINKDIVMYLVLNDDAGNEEQDVIQKFKKTLERYVKHFKDAQINNGFFTSAQVNECFLAAYSIFNKHSSKGMQLLQKEATDSDATAAPEYDLAAIYFPHSVDVLSLNLKRIFKKAIHEIIRKRVTEANVRTDLRFTFESKDPRNAHRRMAPIDLAFKFLSADKQRADVGQLNEDIIREWRLHQINRLSLEITTGAIGHVRDIGRVYCVLGCFEDNKDNSLYKIADKHTPNNKNIAKPHPKIINISSKEYYTFVSTADSFAKFPPTCPLKNITSTRYARSLATGSNFRIDLLSGIPVIEQRPTVLFTPPLIKHISPLVLARASSAQFRSIVTTPCELLPECLKRSPVELAAMESKKPTTSIPLDSRSASFDSSDSTILTTSESSIPFSSKATSPELSFDLIADPDNEHNIFTPLNIVSDDDDDDDDENEESRVVPDEKQRKEKVEELEKKRDELKSFEYFAAESFVPDSLVLPKQEADSVPGKNKKMVS</sequence>
<name>A0A9P8PWI1_WICPI</name>
<feature type="region of interest" description="Disordered" evidence="1">
    <location>
        <begin position="610"/>
        <end position="644"/>
    </location>
</feature>
<proteinExistence type="predicted"/>